<name>G0MC94_CAEBE</name>
<dbReference type="EMBL" id="GL379789">
    <property type="protein sequence ID" value="EGT45737.1"/>
    <property type="molecule type" value="Genomic_DNA"/>
</dbReference>
<dbReference type="PANTHER" id="PTHR22899">
    <property type="entry name" value="CYCLIN-RELATED F-BOX FAMILY"/>
    <property type="match status" value="1"/>
</dbReference>
<dbReference type="InterPro" id="IPR012885">
    <property type="entry name" value="F-box_Sdz-33"/>
</dbReference>
<dbReference type="Proteomes" id="UP000008068">
    <property type="component" value="Unassembled WGS sequence"/>
</dbReference>
<dbReference type="PANTHER" id="PTHR22899:SF0">
    <property type="entry name" value="F-BOX ASSOCIATED DOMAIN-CONTAINING PROTEIN-RELATED"/>
    <property type="match status" value="1"/>
</dbReference>
<dbReference type="InParanoid" id="G0MC94"/>
<feature type="domain" description="Sdz-33 F-box" evidence="1">
    <location>
        <begin position="148"/>
        <end position="217"/>
    </location>
</feature>
<dbReference type="STRING" id="135651.G0MC94"/>
<dbReference type="Pfam" id="PF07735">
    <property type="entry name" value="FBA_2"/>
    <property type="match status" value="1"/>
</dbReference>
<reference evidence="3" key="1">
    <citation type="submission" date="2011-07" db="EMBL/GenBank/DDBJ databases">
        <authorList>
            <consortium name="Caenorhabditis brenneri Sequencing and Analysis Consortium"/>
            <person name="Wilson R.K."/>
        </authorList>
    </citation>
    <scope>NUCLEOTIDE SEQUENCE [LARGE SCALE GENOMIC DNA]</scope>
    <source>
        <strain evidence="3">PB2801</strain>
    </source>
</reference>
<accession>G0MC94</accession>
<keyword evidence="3" id="KW-1185">Reference proteome</keyword>
<evidence type="ECO:0000313" key="2">
    <source>
        <dbReference type="EMBL" id="EGT45737.1"/>
    </source>
</evidence>
<evidence type="ECO:0000313" key="3">
    <source>
        <dbReference type="Proteomes" id="UP000008068"/>
    </source>
</evidence>
<organism evidence="3">
    <name type="scientific">Caenorhabditis brenneri</name>
    <name type="common">Nematode worm</name>
    <dbReference type="NCBI Taxonomy" id="135651"/>
    <lineage>
        <taxon>Eukaryota</taxon>
        <taxon>Metazoa</taxon>
        <taxon>Ecdysozoa</taxon>
        <taxon>Nematoda</taxon>
        <taxon>Chromadorea</taxon>
        <taxon>Rhabditida</taxon>
        <taxon>Rhabditina</taxon>
        <taxon>Rhabditomorpha</taxon>
        <taxon>Rhabditoidea</taxon>
        <taxon>Rhabditidae</taxon>
        <taxon>Peloderinae</taxon>
        <taxon>Caenorhabditis</taxon>
    </lineage>
</organism>
<protein>
    <recommendedName>
        <fullName evidence="1">Sdz-33 F-box domain-containing protein</fullName>
    </recommendedName>
</protein>
<evidence type="ECO:0000259" key="1">
    <source>
        <dbReference type="Pfam" id="PF07735"/>
    </source>
</evidence>
<dbReference type="HOGENOM" id="CLU_028840_1_3_1"/>
<dbReference type="FunCoup" id="G0MC94">
    <property type="interactions" value="1098"/>
</dbReference>
<dbReference type="OMA" id="NPRMENA"/>
<dbReference type="AlphaFoldDB" id="G0MC94"/>
<sequence>MKHKSILVVIDMHYIIIRFWPTSWLRFYEHETDEAKRLFGIPTRVLYTESTGAYNYTGEYIHHRMEMKEWVDHILDIRSRSEVDELTFARGCERYDFERVSNAIPKTRELTIEANIDEALSHRIFNQYSSHIDGLQLDRNIFRGNESKFRKLLIRNLHCLRMGWYLEELQGFGLNELLMCNTSYIKLQNINFSEKLLNRFLKLWVEGANFRMRRLNIYFAQQEVNKELILQGLGCRNIEITEQFTFNDITYTFNARNRLVAFFDFYRKDGVKGRIVFRTERNNEKEIFTLFT</sequence>
<dbReference type="OrthoDB" id="5832245at2759"/>
<dbReference type="InterPro" id="IPR053222">
    <property type="entry name" value="Zygotic_Embryogenesis-Asso"/>
</dbReference>
<proteinExistence type="predicted"/>
<gene>
    <name evidence="2" type="ORF">CAEBREN_17656</name>
</gene>